<reference evidence="2" key="1">
    <citation type="submission" date="2016-10" db="EMBL/GenBank/DDBJ databases">
        <authorList>
            <person name="Varghese N."/>
            <person name="Submissions S."/>
        </authorList>
    </citation>
    <scope>NUCLEOTIDE SEQUENCE [LARGE SCALE GENOMIC DNA]</scope>
    <source>
        <strain evidence="2">CGMCC 1.6474</strain>
    </source>
</reference>
<dbReference type="AlphaFoldDB" id="A0A1I4AFM4"/>
<gene>
    <name evidence="1" type="ORF">SAMN04488125_102375</name>
</gene>
<dbReference type="PANTHER" id="PTHR34129:SF1">
    <property type="entry name" value="DUF952 DOMAIN-CONTAINING PROTEIN"/>
    <property type="match status" value="1"/>
</dbReference>
<dbReference type="PANTHER" id="PTHR34129">
    <property type="entry name" value="BLR1139 PROTEIN"/>
    <property type="match status" value="1"/>
</dbReference>
<proteinExistence type="predicted"/>
<dbReference type="EMBL" id="FOSV01000002">
    <property type="protein sequence ID" value="SFK55144.1"/>
    <property type="molecule type" value="Genomic_DNA"/>
</dbReference>
<dbReference type="Pfam" id="PF06108">
    <property type="entry name" value="DUF952"/>
    <property type="match status" value="1"/>
</dbReference>
<organism evidence="1 2">
    <name type="scientific">Methylorubrum salsuginis</name>
    <dbReference type="NCBI Taxonomy" id="414703"/>
    <lineage>
        <taxon>Bacteria</taxon>
        <taxon>Pseudomonadati</taxon>
        <taxon>Pseudomonadota</taxon>
        <taxon>Alphaproteobacteria</taxon>
        <taxon>Hyphomicrobiales</taxon>
        <taxon>Methylobacteriaceae</taxon>
        <taxon>Methylorubrum</taxon>
    </lineage>
</organism>
<dbReference type="RefSeq" id="WP_091942424.1">
    <property type="nucleotide sequence ID" value="NZ_FOSV01000002.1"/>
</dbReference>
<dbReference type="SUPFAM" id="SSF56399">
    <property type="entry name" value="ADP-ribosylation"/>
    <property type="match status" value="1"/>
</dbReference>
<accession>A0A1I4AFM4</accession>
<protein>
    <submittedName>
        <fullName evidence="1">Uncharacterized conserved protein, DUF952 family</fullName>
    </submittedName>
</protein>
<dbReference type="STRING" id="414703.SAMN04488125_102375"/>
<evidence type="ECO:0000313" key="1">
    <source>
        <dbReference type="EMBL" id="SFK55144.1"/>
    </source>
</evidence>
<dbReference type="OrthoDB" id="9799937at2"/>
<dbReference type="InterPro" id="IPR009297">
    <property type="entry name" value="DUF952"/>
</dbReference>
<sequence>MPLVYKICPRPLWREAEAQGEFRGAPVDLADGYIHFSTASQAAETAARHFAAQDDLLLIAVETDDLGEALRFEPSRGGALFPHLYGALPLSAVRSVVELPLGADGRHIFPDSFPEEVAGR</sequence>
<keyword evidence="2" id="KW-1185">Reference proteome</keyword>
<evidence type="ECO:0000313" key="2">
    <source>
        <dbReference type="Proteomes" id="UP000198804"/>
    </source>
</evidence>
<name>A0A1I4AFM4_9HYPH</name>
<dbReference type="Proteomes" id="UP000198804">
    <property type="component" value="Unassembled WGS sequence"/>
</dbReference>
<dbReference type="Gene3D" id="3.20.170.20">
    <property type="entry name" value="Protein of unknown function DUF952"/>
    <property type="match status" value="1"/>
</dbReference>